<gene>
    <name evidence="2" type="ORF">chiPu_0018152</name>
</gene>
<protein>
    <recommendedName>
        <fullName evidence="1">Aminoglycoside phosphotransferase domain-containing protein</fullName>
    </recommendedName>
</protein>
<dbReference type="CDD" id="cd05154">
    <property type="entry name" value="ACAD10_11_N-like"/>
    <property type="match status" value="1"/>
</dbReference>
<dbReference type="Proteomes" id="UP000287033">
    <property type="component" value="Unassembled WGS sequence"/>
</dbReference>
<evidence type="ECO:0000313" key="2">
    <source>
        <dbReference type="EMBL" id="GCC18977.1"/>
    </source>
</evidence>
<dbReference type="OrthoDB" id="434771at2759"/>
<organism evidence="2 3">
    <name type="scientific">Chiloscyllium punctatum</name>
    <name type="common">Brownbanded bambooshark</name>
    <name type="synonym">Hemiscyllium punctatum</name>
    <dbReference type="NCBI Taxonomy" id="137246"/>
    <lineage>
        <taxon>Eukaryota</taxon>
        <taxon>Metazoa</taxon>
        <taxon>Chordata</taxon>
        <taxon>Craniata</taxon>
        <taxon>Vertebrata</taxon>
        <taxon>Chondrichthyes</taxon>
        <taxon>Elasmobranchii</taxon>
        <taxon>Galeomorphii</taxon>
        <taxon>Galeoidea</taxon>
        <taxon>Orectolobiformes</taxon>
        <taxon>Hemiscylliidae</taxon>
        <taxon>Chiloscyllium</taxon>
    </lineage>
</organism>
<sequence>MADTTPVRENHGFDEEAVERVLSAGIPGFPQDPGQPFTVRQYRWGQSNPTFHLQKGDKEYVLRKRPPGTLLKGAHQVAREYRVQKALFEVGFPVPKPLMFVDDHSIVGTDFYVMECVQVLTWTAQYKAAAPADIPAMEKLSEWLINNLPDNDQEAVIVHGDLRIENFVFHPTEARVIAVLDWELSTIGNPIADLAYACMPFYWPSGTPFPGCSNDIAIQDVEGMPSCGELISTYSHCRGLHPPLPNWTFFLALSYFKVASILQGVYTRSLLGNATAENAHKYGGSIKPLAETGLQLCHR</sequence>
<dbReference type="STRING" id="137246.A0A401RLB8"/>
<dbReference type="AlphaFoldDB" id="A0A401RLB8"/>
<dbReference type="OMA" id="RAFYVME"/>
<dbReference type="InterPro" id="IPR011009">
    <property type="entry name" value="Kinase-like_dom_sf"/>
</dbReference>
<dbReference type="InterPro" id="IPR052898">
    <property type="entry name" value="ACAD10-like"/>
</dbReference>
<dbReference type="Gene3D" id="3.30.200.20">
    <property type="entry name" value="Phosphorylase Kinase, domain 1"/>
    <property type="match status" value="1"/>
</dbReference>
<name>A0A401RLB8_CHIPU</name>
<dbReference type="InterPro" id="IPR041726">
    <property type="entry name" value="ACAD10_11_N"/>
</dbReference>
<reference evidence="2 3" key="1">
    <citation type="journal article" date="2018" name="Nat. Ecol. Evol.">
        <title>Shark genomes provide insights into elasmobranch evolution and the origin of vertebrates.</title>
        <authorList>
            <person name="Hara Y"/>
            <person name="Yamaguchi K"/>
            <person name="Onimaru K"/>
            <person name="Kadota M"/>
            <person name="Koyanagi M"/>
            <person name="Keeley SD"/>
            <person name="Tatsumi K"/>
            <person name="Tanaka K"/>
            <person name="Motone F"/>
            <person name="Kageyama Y"/>
            <person name="Nozu R"/>
            <person name="Adachi N"/>
            <person name="Nishimura O"/>
            <person name="Nakagawa R"/>
            <person name="Tanegashima C"/>
            <person name="Kiyatake I"/>
            <person name="Matsumoto R"/>
            <person name="Murakumo K"/>
            <person name="Nishida K"/>
            <person name="Terakita A"/>
            <person name="Kuratani S"/>
            <person name="Sato K"/>
            <person name="Hyodo S Kuraku.S."/>
        </authorList>
    </citation>
    <scope>NUCLEOTIDE SEQUENCE [LARGE SCALE GENOMIC DNA]</scope>
</reference>
<feature type="domain" description="Aminoglycoside phosphotransferase" evidence="1">
    <location>
        <begin position="118"/>
        <end position="202"/>
    </location>
</feature>
<dbReference type="Pfam" id="PF01636">
    <property type="entry name" value="APH"/>
    <property type="match status" value="1"/>
</dbReference>
<evidence type="ECO:0000313" key="3">
    <source>
        <dbReference type="Proteomes" id="UP000287033"/>
    </source>
</evidence>
<dbReference type="PANTHER" id="PTHR47829:SF1">
    <property type="entry name" value="HAD FAMILY PHOSPHATASE"/>
    <property type="match status" value="1"/>
</dbReference>
<dbReference type="Gene3D" id="3.90.1200.10">
    <property type="match status" value="1"/>
</dbReference>
<dbReference type="SUPFAM" id="SSF56112">
    <property type="entry name" value="Protein kinase-like (PK-like)"/>
    <property type="match status" value="1"/>
</dbReference>
<dbReference type="EMBL" id="BEZZ01001485">
    <property type="protein sequence ID" value="GCC18977.1"/>
    <property type="molecule type" value="Genomic_DNA"/>
</dbReference>
<proteinExistence type="predicted"/>
<keyword evidence="3" id="KW-1185">Reference proteome</keyword>
<dbReference type="InterPro" id="IPR002575">
    <property type="entry name" value="Aminoglycoside_PTrfase"/>
</dbReference>
<evidence type="ECO:0000259" key="1">
    <source>
        <dbReference type="Pfam" id="PF01636"/>
    </source>
</evidence>
<accession>A0A401RLB8</accession>
<dbReference type="PANTHER" id="PTHR47829">
    <property type="entry name" value="HYDROLASE, PUTATIVE (AFU_ORTHOLOGUE AFUA_1G12880)-RELATED"/>
    <property type="match status" value="1"/>
</dbReference>
<comment type="caution">
    <text evidence="2">The sequence shown here is derived from an EMBL/GenBank/DDBJ whole genome shotgun (WGS) entry which is preliminary data.</text>
</comment>